<name>A0A2I0VR84_9ASPA</name>
<protein>
    <submittedName>
        <fullName evidence="2">Uncharacterized protein</fullName>
    </submittedName>
</protein>
<feature type="region of interest" description="Disordered" evidence="1">
    <location>
        <begin position="102"/>
        <end position="153"/>
    </location>
</feature>
<feature type="compositionally biased region" description="Polar residues" evidence="1">
    <location>
        <begin position="120"/>
        <end position="153"/>
    </location>
</feature>
<dbReference type="EMBL" id="KZ503304">
    <property type="protein sequence ID" value="PKU65893.1"/>
    <property type="molecule type" value="Genomic_DNA"/>
</dbReference>
<dbReference type="PANTHER" id="PTHR31808">
    <property type="entry name" value="EXPRESSED PROTEIN"/>
    <property type="match status" value="1"/>
</dbReference>
<reference evidence="2 3" key="2">
    <citation type="journal article" date="2017" name="Nature">
        <title>The Apostasia genome and the evolution of orchids.</title>
        <authorList>
            <person name="Zhang G.Q."/>
            <person name="Liu K.W."/>
            <person name="Li Z."/>
            <person name="Lohaus R."/>
            <person name="Hsiao Y.Y."/>
            <person name="Niu S.C."/>
            <person name="Wang J.Y."/>
            <person name="Lin Y.C."/>
            <person name="Xu Q."/>
            <person name="Chen L.J."/>
            <person name="Yoshida K."/>
            <person name="Fujiwara S."/>
            <person name="Wang Z.W."/>
            <person name="Zhang Y.Q."/>
            <person name="Mitsuda N."/>
            <person name="Wang M."/>
            <person name="Liu G.H."/>
            <person name="Pecoraro L."/>
            <person name="Huang H.X."/>
            <person name="Xiao X.J."/>
            <person name="Lin M."/>
            <person name="Wu X.Y."/>
            <person name="Wu W.L."/>
            <person name="Chen Y.Y."/>
            <person name="Chang S.B."/>
            <person name="Sakamoto S."/>
            <person name="Ohme-Takagi M."/>
            <person name="Yagi M."/>
            <person name="Zeng S.J."/>
            <person name="Shen C.Y."/>
            <person name="Yeh C.M."/>
            <person name="Luo Y.B."/>
            <person name="Tsai W.C."/>
            <person name="Van de Peer Y."/>
            <person name="Liu Z.J."/>
        </authorList>
    </citation>
    <scope>NUCLEOTIDE SEQUENCE [LARGE SCALE GENOMIC DNA]</scope>
    <source>
        <tissue evidence="2">The whole plant</tissue>
    </source>
</reference>
<dbReference type="InterPro" id="IPR038925">
    <property type="entry name" value="At3g17800-like"/>
</dbReference>
<dbReference type="Proteomes" id="UP000233837">
    <property type="component" value="Unassembled WGS sequence"/>
</dbReference>
<accession>A0A2I0VR84</accession>
<dbReference type="AlphaFoldDB" id="A0A2I0VR84"/>
<gene>
    <name evidence="2" type="ORF">MA16_Dca009222</name>
</gene>
<proteinExistence type="predicted"/>
<reference evidence="2 3" key="1">
    <citation type="journal article" date="2016" name="Sci. Rep.">
        <title>The Dendrobium catenatum Lindl. genome sequence provides insights into polysaccharide synthase, floral development and adaptive evolution.</title>
        <authorList>
            <person name="Zhang G.Q."/>
            <person name="Xu Q."/>
            <person name="Bian C."/>
            <person name="Tsai W.C."/>
            <person name="Yeh C.M."/>
            <person name="Liu K.W."/>
            <person name="Yoshida K."/>
            <person name="Zhang L.S."/>
            <person name="Chang S.B."/>
            <person name="Chen F."/>
            <person name="Shi Y."/>
            <person name="Su Y.Y."/>
            <person name="Zhang Y.Q."/>
            <person name="Chen L.J."/>
            <person name="Yin Y."/>
            <person name="Lin M."/>
            <person name="Huang H."/>
            <person name="Deng H."/>
            <person name="Wang Z.W."/>
            <person name="Zhu S.L."/>
            <person name="Zhao X."/>
            <person name="Deng C."/>
            <person name="Niu S.C."/>
            <person name="Huang J."/>
            <person name="Wang M."/>
            <person name="Liu G.H."/>
            <person name="Yang H.J."/>
            <person name="Xiao X.J."/>
            <person name="Hsiao Y.Y."/>
            <person name="Wu W.L."/>
            <person name="Chen Y.Y."/>
            <person name="Mitsuda N."/>
            <person name="Ohme-Takagi M."/>
            <person name="Luo Y.B."/>
            <person name="Van de Peer Y."/>
            <person name="Liu Z.J."/>
        </authorList>
    </citation>
    <scope>NUCLEOTIDE SEQUENCE [LARGE SCALE GENOMIC DNA]</scope>
    <source>
        <tissue evidence="2">The whole plant</tissue>
    </source>
</reference>
<keyword evidence="3" id="KW-1185">Reference proteome</keyword>
<dbReference type="PANTHER" id="PTHR31808:SF4">
    <property type="entry name" value="LIGASE, PUTATIVE (DUF760)-RELATED"/>
    <property type="match status" value="1"/>
</dbReference>
<feature type="region of interest" description="Disordered" evidence="1">
    <location>
        <begin position="37"/>
        <end position="63"/>
    </location>
</feature>
<sequence length="364" mass="40674">MTLDVDQGPGLQINQPLTSIGVLDAWGRPCMKLGCRRRSKPPPAGSHTCERTHPSAINPSRSTYTVDRSSCHWFFNPREQPRRHPRHSRQQASMPVLRKSGSAFAPEHDQPHFTPACDQIPQSEPPTASLRSSKPPSVSTLARNPNPQSSTRACSIYTHQSPSAGNHTGDSTSNRKPRLDLFHIRASSSALKSESSADESTSIAPLQLESPVGQFLFEILLSYPHLVPATIDLQLHLIQPACDEDKSNDESSSSGTKLVLHRRIVELKANGRRRALENIICYSEDEKMVQLHSHETYEMSKNHLALILVLHHLFIIQNLSEPNLIQEFREQHFRCRFTRSSSSARYHSSIQDPASASVRDTSAH</sequence>
<feature type="region of interest" description="Disordered" evidence="1">
    <location>
        <begin position="76"/>
        <end position="95"/>
    </location>
</feature>
<organism evidence="2 3">
    <name type="scientific">Dendrobium catenatum</name>
    <dbReference type="NCBI Taxonomy" id="906689"/>
    <lineage>
        <taxon>Eukaryota</taxon>
        <taxon>Viridiplantae</taxon>
        <taxon>Streptophyta</taxon>
        <taxon>Embryophyta</taxon>
        <taxon>Tracheophyta</taxon>
        <taxon>Spermatophyta</taxon>
        <taxon>Magnoliopsida</taxon>
        <taxon>Liliopsida</taxon>
        <taxon>Asparagales</taxon>
        <taxon>Orchidaceae</taxon>
        <taxon>Epidendroideae</taxon>
        <taxon>Malaxideae</taxon>
        <taxon>Dendrobiinae</taxon>
        <taxon>Dendrobium</taxon>
    </lineage>
</organism>
<evidence type="ECO:0000313" key="3">
    <source>
        <dbReference type="Proteomes" id="UP000233837"/>
    </source>
</evidence>
<evidence type="ECO:0000256" key="1">
    <source>
        <dbReference type="SAM" id="MobiDB-lite"/>
    </source>
</evidence>
<evidence type="ECO:0000313" key="2">
    <source>
        <dbReference type="EMBL" id="PKU65893.1"/>
    </source>
</evidence>